<dbReference type="AlphaFoldDB" id="A0A6B8W5K1"/>
<dbReference type="EMBL" id="CP046455">
    <property type="protein sequence ID" value="QGU06196.1"/>
    <property type="molecule type" value="Genomic_DNA"/>
</dbReference>
<proteinExistence type="predicted"/>
<sequence>MTEVISTIISAISGVFGSIFGGLQSVVTASSEVFGNTQ</sequence>
<reference evidence="1 2" key="1">
    <citation type="submission" date="2019-11" db="EMBL/GenBank/DDBJ databases">
        <title>Complete genome sequence of Corynebacterium kalinowskii 1959, a novel Corynebacterium species isolated from soil of a small paddock in Vilsendorf, Germany.</title>
        <authorList>
            <person name="Schaffert L."/>
            <person name="Ruwe M."/>
            <person name="Milse J."/>
            <person name="Hanuschka K."/>
            <person name="Ortseifen V."/>
            <person name="Droste J."/>
            <person name="Brandt D."/>
            <person name="Schlueter L."/>
            <person name="Kutter Y."/>
            <person name="Vinke S."/>
            <person name="Viehoefer P."/>
            <person name="Jacob L."/>
            <person name="Luebke N.-C."/>
            <person name="Schulte-Berndt E."/>
            <person name="Hain C."/>
            <person name="Linder M."/>
            <person name="Schmidt P."/>
            <person name="Wollenschlaeger L."/>
            <person name="Luttermann T."/>
            <person name="Thieme E."/>
            <person name="Hassa J."/>
            <person name="Haak M."/>
            <person name="Wittchen M."/>
            <person name="Mentz A."/>
            <person name="Persicke M."/>
            <person name="Busche T."/>
            <person name="Ruckert C."/>
        </authorList>
    </citation>
    <scope>NUCLEOTIDE SEQUENCE [LARGE SCALE GENOMIC DNA]</scope>
    <source>
        <strain evidence="1 2">2039</strain>
    </source>
</reference>
<accession>A0A6B8W5K1</accession>
<evidence type="ECO:0000313" key="2">
    <source>
        <dbReference type="Proteomes" id="UP000424462"/>
    </source>
</evidence>
<dbReference type="Proteomes" id="UP000424462">
    <property type="component" value="Chromosome"/>
</dbReference>
<dbReference type="KEGG" id="cok:COCCU_01140"/>
<gene>
    <name evidence="1" type="ORF">COCCU_01140</name>
</gene>
<name>A0A6B8W5K1_9CORY</name>
<evidence type="ECO:0000313" key="1">
    <source>
        <dbReference type="EMBL" id="QGU06196.1"/>
    </source>
</evidence>
<protein>
    <submittedName>
        <fullName evidence="1">Uncharacterized protein</fullName>
    </submittedName>
</protein>
<organism evidence="1 2">
    <name type="scientific">Corynebacterium occultum</name>
    <dbReference type="NCBI Taxonomy" id="2675219"/>
    <lineage>
        <taxon>Bacteria</taxon>
        <taxon>Bacillati</taxon>
        <taxon>Actinomycetota</taxon>
        <taxon>Actinomycetes</taxon>
        <taxon>Mycobacteriales</taxon>
        <taxon>Corynebacteriaceae</taxon>
        <taxon>Corynebacterium</taxon>
    </lineage>
</organism>
<keyword evidence="2" id="KW-1185">Reference proteome</keyword>